<dbReference type="KEGG" id="hyg:AUC43_06980"/>
<reference evidence="1 2" key="1">
    <citation type="submission" date="2015-12" db="EMBL/GenBank/DDBJ databases">
        <authorList>
            <person name="Shamseldin A."/>
            <person name="Moawad H."/>
            <person name="Abd El-Rahim W.M."/>
            <person name="Sadowsky M.J."/>
        </authorList>
    </citation>
    <scope>NUCLEOTIDE SEQUENCE [LARGE SCALE GENOMIC DNA]</scope>
    <source>
        <strain evidence="1 2">DG5B</strain>
    </source>
</reference>
<dbReference type="Pfam" id="PF22668">
    <property type="entry name" value="DUF7009"/>
    <property type="match status" value="1"/>
</dbReference>
<evidence type="ECO:0000313" key="1">
    <source>
        <dbReference type="EMBL" id="ALW84853.1"/>
    </source>
</evidence>
<dbReference type="InterPro" id="IPR053825">
    <property type="entry name" value="DUF7009"/>
</dbReference>
<dbReference type="EMBL" id="CP013909">
    <property type="protein sequence ID" value="ALW84853.1"/>
    <property type="molecule type" value="Genomic_DNA"/>
</dbReference>
<evidence type="ECO:0000313" key="2">
    <source>
        <dbReference type="Proteomes" id="UP000059542"/>
    </source>
</evidence>
<keyword evidence="2" id="KW-1185">Reference proteome</keyword>
<dbReference type="RefSeq" id="WP_068191364.1">
    <property type="nucleotide sequence ID" value="NZ_CP013909.1"/>
</dbReference>
<proteinExistence type="predicted"/>
<accession>A0A0U4AMW1</accession>
<dbReference type="OrthoDB" id="7060517at2"/>
<dbReference type="STRING" id="1411621.AUC43_06980"/>
<gene>
    <name evidence="1" type="ORF">AUC43_06980</name>
</gene>
<organism evidence="1 2">
    <name type="scientific">Hymenobacter sedentarius</name>
    <dbReference type="NCBI Taxonomy" id="1411621"/>
    <lineage>
        <taxon>Bacteria</taxon>
        <taxon>Pseudomonadati</taxon>
        <taxon>Bacteroidota</taxon>
        <taxon>Cytophagia</taxon>
        <taxon>Cytophagales</taxon>
        <taxon>Hymenobacteraceae</taxon>
        <taxon>Hymenobacter</taxon>
    </lineage>
</organism>
<dbReference type="AlphaFoldDB" id="A0A0U4AMW1"/>
<name>A0A0U4AMW1_9BACT</name>
<protein>
    <submittedName>
        <fullName evidence="1">Uncharacterized protein</fullName>
    </submittedName>
</protein>
<sequence length="107" mass="12000">MKLRFEDNSIRLRLSEAEVTRFAETGRVSVVVPLGPTERESLTYALERSETEEFRITHGAGAITIKVPAALATKWTSTDQNGLSATLMMAQRQPLKVLVEKDLECRH</sequence>
<dbReference type="Proteomes" id="UP000059542">
    <property type="component" value="Chromosome"/>
</dbReference>